<evidence type="ECO:0008006" key="5">
    <source>
        <dbReference type="Google" id="ProtNLM"/>
    </source>
</evidence>
<dbReference type="AlphaFoldDB" id="A0A1Q9LK80"/>
<keyword evidence="2" id="KW-0812">Transmembrane</keyword>
<evidence type="ECO:0000313" key="3">
    <source>
        <dbReference type="EMBL" id="OLR92442.1"/>
    </source>
</evidence>
<gene>
    <name evidence="3" type="ORF">BJP25_20390</name>
</gene>
<keyword evidence="2" id="KW-1133">Transmembrane helix</keyword>
<comment type="caution">
    <text evidence="3">The sequence shown here is derived from an EMBL/GenBank/DDBJ whole genome shotgun (WGS) entry which is preliminary data.</text>
</comment>
<name>A0A1Q9LK80_9PSEU</name>
<proteinExistence type="predicted"/>
<reference evidence="3 4" key="1">
    <citation type="submission" date="2016-10" db="EMBL/GenBank/DDBJ databases">
        <title>The Draft Genome Sequence of Actinokineospora bangkokensis 44EHWT reveals the biosynthetic pathway of antifungal compounds Thailandins with unusual extender unit butylmalonyl-CoA.</title>
        <authorList>
            <person name="Greule A."/>
            <person name="Intra B."/>
            <person name="Flemming S."/>
            <person name="Rommel M.G."/>
            <person name="Panbangred W."/>
            <person name="Bechthold A."/>
        </authorList>
    </citation>
    <scope>NUCLEOTIDE SEQUENCE [LARGE SCALE GENOMIC DNA]</scope>
    <source>
        <strain evidence="3 4">44EHW</strain>
    </source>
</reference>
<feature type="transmembrane region" description="Helical" evidence="2">
    <location>
        <begin position="68"/>
        <end position="87"/>
    </location>
</feature>
<sequence length="257" mass="25722">MNRTLALAGLVVAAGALSLLPLPAALRTAVLFPVLVLVAGSAATRLVLGRRDPGHGERDEDADVRFTLPALTALLVPLAVVLLLTVFEVPIGTPGIAIGTAVLALALVFAAHVVAGPPALPTRLRRAVGPVLAVVVLGGAVAGAAAMRPEQTEVYQQLQATGSLPVARAGAPVSVPWTLVGYGAALPDTAPTVAVTVAGTEVPSTSAGGARQPSTAPGGVDERSGTATFAAPSVTGLYDVRLTVDGQELVLRLQVTA</sequence>
<feature type="transmembrane region" description="Helical" evidence="2">
    <location>
        <begin position="93"/>
        <end position="115"/>
    </location>
</feature>
<dbReference type="EMBL" id="MKQR01000016">
    <property type="protein sequence ID" value="OLR92442.1"/>
    <property type="molecule type" value="Genomic_DNA"/>
</dbReference>
<evidence type="ECO:0000256" key="1">
    <source>
        <dbReference type="SAM" id="MobiDB-lite"/>
    </source>
</evidence>
<dbReference type="Proteomes" id="UP000186040">
    <property type="component" value="Unassembled WGS sequence"/>
</dbReference>
<dbReference type="STRING" id="1193682.BJP25_20390"/>
<evidence type="ECO:0000256" key="2">
    <source>
        <dbReference type="SAM" id="Phobius"/>
    </source>
</evidence>
<feature type="transmembrane region" description="Helical" evidence="2">
    <location>
        <begin position="28"/>
        <end position="48"/>
    </location>
</feature>
<protein>
    <recommendedName>
        <fullName evidence="5">DUF1616 domain-containing protein</fullName>
    </recommendedName>
</protein>
<dbReference type="RefSeq" id="WP_075975585.1">
    <property type="nucleotide sequence ID" value="NZ_MKQR01000016.1"/>
</dbReference>
<feature type="compositionally biased region" description="Polar residues" evidence="1">
    <location>
        <begin position="204"/>
        <end position="215"/>
    </location>
</feature>
<feature type="region of interest" description="Disordered" evidence="1">
    <location>
        <begin position="203"/>
        <end position="225"/>
    </location>
</feature>
<keyword evidence="2" id="KW-0472">Membrane</keyword>
<accession>A0A1Q9LK80</accession>
<keyword evidence="4" id="KW-1185">Reference proteome</keyword>
<evidence type="ECO:0000313" key="4">
    <source>
        <dbReference type="Proteomes" id="UP000186040"/>
    </source>
</evidence>
<organism evidence="3 4">
    <name type="scientific">Actinokineospora bangkokensis</name>
    <dbReference type="NCBI Taxonomy" id="1193682"/>
    <lineage>
        <taxon>Bacteria</taxon>
        <taxon>Bacillati</taxon>
        <taxon>Actinomycetota</taxon>
        <taxon>Actinomycetes</taxon>
        <taxon>Pseudonocardiales</taxon>
        <taxon>Pseudonocardiaceae</taxon>
        <taxon>Actinokineospora</taxon>
    </lineage>
</organism>
<feature type="transmembrane region" description="Helical" evidence="2">
    <location>
        <begin position="127"/>
        <end position="147"/>
    </location>
</feature>